<dbReference type="SUPFAM" id="SSF51338">
    <property type="entry name" value="Composite domain of metallo-dependent hydrolases"/>
    <property type="match status" value="2"/>
</dbReference>
<evidence type="ECO:0000259" key="5">
    <source>
        <dbReference type="Pfam" id="PF01979"/>
    </source>
</evidence>
<evidence type="ECO:0000256" key="2">
    <source>
        <dbReference type="ARBA" id="ARBA00022723"/>
    </source>
</evidence>
<dbReference type="InterPro" id="IPR006680">
    <property type="entry name" value="Amidohydro-rel"/>
</dbReference>
<dbReference type="Gene3D" id="3.20.20.140">
    <property type="entry name" value="Metal-dependent hydrolases"/>
    <property type="match status" value="1"/>
</dbReference>
<evidence type="ECO:0000313" key="6">
    <source>
        <dbReference type="EMBL" id="KAK2606236.1"/>
    </source>
</evidence>
<evidence type="ECO:0000256" key="3">
    <source>
        <dbReference type="ARBA" id="ARBA00022801"/>
    </source>
</evidence>
<dbReference type="Pfam" id="PF01979">
    <property type="entry name" value="Amidohydro_1"/>
    <property type="match status" value="1"/>
</dbReference>
<gene>
    <name evidence="6" type="ORF">QQS21_003407</name>
</gene>
<evidence type="ECO:0000313" key="7">
    <source>
        <dbReference type="Proteomes" id="UP001251528"/>
    </source>
</evidence>
<name>A0AAJ0CTE4_9HYPO</name>
<comment type="caution">
    <text evidence="6">The sequence shown here is derived from an EMBL/GenBank/DDBJ whole genome shotgun (WGS) entry which is preliminary data.</text>
</comment>
<dbReference type="AlphaFoldDB" id="A0AAJ0CTE4"/>
<organism evidence="6 7">
    <name type="scientific">Conoideocrella luteorostrata</name>
    <dbReference type="NCBI Taxonomy" id="1105319"/>
    <lineage>
        <taxon>Eukaryota</taxon>
        <taxon>Fungi</taxon>
        <taxon>Dikarya</taxon>
        <taxon>Ascomycota</taxon>
        <taxon>Pezizomycotina</taxon>
        <taxon>Sordariomycetes</taxon>
        <taxon>Hypocreomycetidae</taxon>
        <taxon>Hypocreales</taxon>
        <taxon>Clavicipitaceae</taxon>
        <taxon>Conoideocrella</taxon>
    </lineage>
</organism>
<dbReference type="PANTHER" id="PTHR11271">
    <property type="entry name" value="GUANINE DEAMINASE"/>
    <property type="match status" value="1"/>
</dbReference>
<dbReference type="PANTHER" id="PTHR11271:SF37">
    <property type="entry name" value="FAMILY PROTEIN, PUTATIVE (AFU_ORTHOLOGUE AFUA_4G00460)-RELATED"/>
    <property type="match status" value="1"/>
</dbReference>
<dbReference type="GO" id="GO:0046872">
    <property type="term" value="F:metal ion binding"/>
    <property type="evidence" value="ECO:0007669"/>
    <property type="project" value="UniProtKB-KW"/>
</dbReference>
<dbReference type="InterPro" id="IPR032466">
    <property type="entry name" value="Metal_Hydrolase"/>
</dbReference>
<keyword evidence="2" id="KW-0479">Metal-binding</keyword>
<dbReference type="Proteomes" id="UP001251528">
    <property type="component" value="Unassembled WGS sequence"/>
</dbReference>
<keyword evidence="3" id="KW-0378">Hydrolase</keyword>
<evidence type="ECO:0000256" key="1">
    <source>
        <dbReference type="ARBA" id="ARBA00001947"/>
    </source>
</evidence>
<dbReference type="InterPro" id="IPR011059">
    <property type="entry name" value="Metal-dep_hydrolase_composite"/>
</dbReference>
<dbReference type="SUPFAM" id="SSF51556">
    <property type="entry name" value="Metallo-dependent hydrolases"/>
    <property type="match status" value="1"/>
</dbReference>
<accession>A0AAJ0CTE4</accession>
<dbReference type="GO" id="GO:0019239">
    <property type="term" value="F:deaminase activity"/>
    <property type="evidence" value="ECO:0007669"/>
    <property type="project" value="TreeGrafter"/>
</dbReference>
<feature type="domain" description="Amidohydrolase-related" evidence="5">
    <location>
        <begin position="63"/>
        <end position="425"/>
    </location>
</feature>
<keyword evidence="4" id="KW-0862">Zinc</keyword>
<dbReference type="Gene3D" id="2.30.40.10">
    <property type="entry name" value="Urease, subunit C, domain 1"/>
    <property type="match status" value="1"/>
</dbReference>
<dbReference type="InterPro" id="IPR051607">
    <property type="entry name" value="Metallo-dep_hydrolases"/>
</dbReference>
<sequence>MAVKILQGGTVIGFDDDAQAVRVLPKASVVIEDDHIAAILRDSEFDDYAIPANADIINVEGKIVSPGFVNTHVHMWQTAYRTIGPDIVLAQYFGNWLSQMSDDAKLFTPDDIYISCLQGYLEGLHSGVTSYVDHAHNNWASDVVEPGFTAAEDSGARVWWCYDVAHREAFPLQDQWKALARVASKATPSSLVQPGISLDSLSGSFQAEEKENHLQNTKQMLDDLNLKAITLHHMNGPWPNDGHSSPVQICKHNLHSKQRPIIFSHAPFLDSEEQQALSEHDVFVSITPESECHFGHGQVSGRNVSKQAALGLDTNWTFSGDMLFQARLWLQNVRLTSFHQTLQKGLLPRETPFTVEQGFLMATRQGGLALRRRDIGVLQVGAQADIVVFDGDSPNMLGWSNPVAAVMLHANPGDIEHVLVAGRFVKRDFKLVNMKLAWTEVRERFLKTARRIQAQAANAPPLPEKVWGVGEMGDVEVSSTI</sequence>
<comment type="cofactor">
    <cofactor evidence="1">
        <name>Zn(2+)</name>
        <dbReference type="ChEBI" id="CHEBI:29105"/>
    </cofactor>
</comment>
<protein>
    <recommendedName>
        <fullName evidence="5">Amidohydrolase-related domain-containing protein</fullName>
    </recommendedName>
</protein>
<dbReference type="GO" id="GO:0005829">
    <property type="term" value="C:cytosol"/>
    <property type="evidence" value="ECO:0007669"/>
    <property type="project" value="TreeGrafter"/>
</dbReference>
<keyword evidence="7" id="KW-1185">Reference proteome</keyword>
<reference evidence="6" key="1">
    <citation type="submission" date="2023-06" db="EMBL/GenBank/DDBJ databases">
        <title>Conoideocrella luteorostrata (Hypocreales: Clavicipitaceae), a potential biocontrol fungus for elongate hemlock scale in United States Christmas tree production areas.</title>
        <authorList>
            <person name="Barrett H."/>
            <person name="Lovett B."/>
            <person name="Macias A.M."/>
            <person name="Stajich J.E."/>
            <person name="Kasson M.T."/>
        </authorList>
    </citation>
    <scope>NUCLEOTIDE SEQUENCE</scope>
    <source>
        <strain evidence="6">ARSEF 14590</strain>
    </source>
</reference>
<proteinExistence type="predicted"/>
<dbReference type="EMBL" id="JASWJB010000044">
    <property type="protein sequence ID" value="KAK2606236.1"/>
    <property type="molecule type" value="Genomic_DNA"/>
</dbReference>
<evidence type="ECO:0000256" key="4">
    <source>
        <dbReference type="ARBA" id="ARBA00022833"/>
    </source>
</evidence>